<reference evidence="2 3" key="1">
    <citation type="journal article" date="2019" name="Mol. Ecol. Resour.">
        <title>Chromosome-level genome assembly of Triplophysa tibetana, a fish adapted to the harsh high-altitude environment of the Tibetan Plateau.</title>
        <authorList>
            <person name="Yang X."/>
            <person name="Liu H."/>
            <person name="Ma Z."/>
            <person name="Zou Y."/>
            <person name="Zou M."/>
            <person name="Mao Y."/>
            <person name="Li X."/>
            <person name="Wang H."/>
            <person name="Chen T."/>
            <person name="Wang W."/>
            <person name="Yang R."/>
        </authorList>
    </citation>
    <scope>NUCLEOTIDE SEQUENCE [LARGE SCALE GENOMIC DNA]</scope>
    <source>
        <strain evidence="2">TTIB1903HZAU</strain>
        <tissue evidence="2">Muscle</tissue>
    </source>
</reference>
<feature type="region of interest" description="Disordered" evidence="1">
    <location>
        <begin position="399"/>
        <end position="423"/>
    </location>
</feature>
<feature type="region of interest" description="Disordered" evidence="1">
    <location>
        <begin position="29"/>
        <end position="67"/>
    </location>
</feature>
<organism evidence="2 3">
    <name type="scientific">Triplophysa tibetana</name>
    <dbReference type="NCBI Taxonomy" id="1572043"/>
    <lineage>
        <taxon>Eukaryota</taxon>
        <taxon>Metazoa</taxon>
        <taxon>Chordata</taxon>
        <taxon>Craniata</taxon>
        <taxon>Vertebrata</taxon>
        <taxon>Euteleostomi</taxon>
        <taxon>Actinopterygii</taxon>
        <taxon>Neopterygii</taxon>
        <taxon>Teleostei</taxon>
        <taxon>Ostariophysi</taxon>
        <taxon>Cypriniformes</taxon>
        <taxon>Nemacheilidae</taxon>
        <taxon>Triplophysa</taxon>
    </lineage>
</organism>
<keyword evidence="3" id="KW-1185">Reference proteome</keyword>
<name>A0A5A9NRL0_9TELE</name>
<evidence type="ECO:0000256" key="1">
    <source>
        <dbReference type="SAM" id="MobiDB-lite"/>
    </source>
</evidence>
<evidence type="ECO:0008006" key="4">
    <source>
        <dbReference type="Google" id="ProtNLM"/>
    </source>
</evidence>
<accession>A0A5A9NRL0</accession>
<evidence type="ECO:0000313" key="3">
    <source>
        <dbReference type="Proteomes" id="UP000324632"/>
    </source>
</evidence>
<comment type="caution">
    <text evidence="2">The sequence shown here is derived from an EMBL/GenBank/DDBJ whole genome shotgun (WGS) entry which is preliminary data.</text>
</comment>
<proteinExistence type="predicted"/>
<protein>
    <recommendedName>
        <fullName evidence="4">Formin-1</fullName>
    </recommendedName>
</protein>
<feature type="region of interest" description="Disordered" evidence="1">
    <location>
        <begin position="319"/>
        <end position="364"/>
    </location>
</feature>
<feature type="region of interest" description="Disordered" evidence="1">
    <location>
        <begin position="150"/>
        <end position="203"/>
    </location>
</feature>
<evidence type="ECO:0000313" key="2">
    <source>
        <dbReference type="EMBL" id="KAA0711619.1"/>
    </source>
</evidence>
<feature type="compositionally biased region" description="Basic and acidic residues" evidence="1">
    <location>
        <begin position="46"/>
        <end position="60"/>
    </location>
</feature>
<dbReference type="EMBL" id="SOYY01000015">
    <property type="protein sequence ID" value="KAA0711619.1"/>
    <property type="molecule type" value="Genomic_DNA"/>
</dbReference>
<gene>
    <name evidence="2" type="ORF">E1301_Tti022383</name>
</gene>
<feature type="compositionally biased region" description="Basic and acidic residues" evidence="1">
    <location>
        <begin position="157"/>
        <end position="166"/>
    </location>
</feature>
<dbReference type="Proteomes" id="UP000324632">
    <property type="component" value="Chromosome 15"/>
</dbReference>
<feature type="compositionally biased region" description="Basic and acidic residues" evidence="1">
    <location>
        <begin position="406"/>
        <end position="423"/>
    </location>
</feature>
<dbReference type="AlphaFoldDB" id="A0A5A9NRL0"/>
<feature type="compositionally biased region" description="Polar residues" evidence="1">
    <location>
        <begin position="344"/>
        <end position="364"/>
    </location>
</feature>
<sequence length="542" mass="60555">MEGTHTVLRLYEPIKEMCFVSLYSPARRSRGSSRDRALDVQPPCRHQRDLRGEDTSETKQRGQSYKSAAEILQSREATKGALAQLHWLAAEHVQLLTDVLSLCAGCADRLRMGNQDGKLEGYGEQLGWDVSSGHPSLSPEHKRAASRVRKLKKLASKRTDRVEDSLQNKMKKKMQTSEVPKDPKGPGTPVSVREADTGGSDVSVSSQPLLPMDEHFNAAHDGWDFMDEPQGFESEMDICSDLVEFDNQLCLGYEMENPVSVLQERNHAPETEDNCYTHQEFGGTTGVQLCDDDNRRDFMFTDNLKVKHTASLRSKDFKESFVPEHERNRPSTLTPSSPIDARSRTSNLRAWTKSPTSSSLSGVFNVSYPPSNSLRSMSPVLSPLSSRLPSPQMNHRIVLLPEEDDGNQRSSRDQSKTTTEVMDRNGNRRTITRLDLNVCRQDVNVNGASTSSATVSENSLSRPDEIWMLDGDDSISQEPLCRPNRPDHLDFLRITPPEDDIIGDTPYYPKLGVTMNVSPLNLSVLMLKSSCKSSSQEGRSDL</sequence>
<feature type="compositionally biased region" description="Basic and acidic residues" evidence="1">
    <location>
        <begin position="319"/>
        <end position="329"/>
    </location>
</feature>